<dbReference type="InterPro" id="IPR000182">
    <property type="entry name" value="GNAT_dom"/>
</dbReference>
<dbReference type="AlphaFoldDB" id="A0A075GZB4"/>
<dbReference type="GO" id="GO:0016747">
    <property type="term" value="F:acyltransferase activity, transferring groups other than amino-acyl groups"/>
    <property type="evidence" value="ECO:0007669"/>
    <property type="project" value="InterPro"/>
</dbReference>
<sequence>MRSHLPSPALQLLRTPLAEPGGDGLARELVELCRYEPDLHISSLHIAASILRACEGRVALHRGALVGAVFLYPRSAGWLEIGTLIVHRRHRAHGLGQLLLASLVAGRTRLLATTRIPGLERLLARLEFRRGRMLELPQPVVASMLLNRTYRGLQLLKNRPAHFGHQLRYSNDYRFWVRQ</sequence>
<name>A0A075GZB4_9EURY</name>
<feature type="domain" description="N-acetyltransferase" evidence="1">
    <location>
        <begin position="54"/>
        <end position="104"/>
    </location>
</feature>
<dbReference type="Gene3D" id="3.40.630.30">
    <property type="match status" value="1"/>
</dbReference>
<protein>
    <recommendedName>
        <fullName evidence="1">N-acetyltransferase domain-containing protein</fullName>
    </recommendedName>
</protein>
<evidence type="ECO:0000259" key="1">
    <source>
        <dbReference type="Pfam" id="PF00583"/>
    </source>
</evidence>
<proteinExistence type="predicted"/>
<accession>A0A075GZB4</accession>
<dbReference type="CDD" id="cd04301">
    <property type="entry name" value="NAT_SF"/>
    <property type="match status" value="1"/>
</dbReference>
<dbReference type="Pfam" id="PF00583">
    <property type="entry name" value="Acetyltransf_1"/>
    <property type="match status" value="1"/>
</dbReference>
<dbReference type="SUPFAM" id="SSF55729">
    <property type="entry name" value="Acyl-CoA N-acyltransferases (Nat)"/>
    <property type="match status" value="1"/>
</dbReference>
<organism evidence="2">
    <name type="scientific">uncultured marine group II/III euryarchaeote KM3_205_C10</name>
    <dbReference type="NCBI Taxonomy" id="1456424"/>
    <lineage>
        <taxon>Archaea</taxon>
        <taxon>Methanobacteriati</taxon>
        <taxon>Methanobacteriota</taxon>
        <taxon>environmental samples</taxon>
    </lineage>
</organism>
<evidence type="ECO:0000313" key="2">
    <source>
        <dbReference type="EMBL" id="AIF07612.1"/>
    </source>
</evidence>
<reference evidence="2" key="1">
    <citation type="journal article" date="2014" name="Genome Biol. Evol.">
        <title>Pangenome evidence for extensive interdomain horizontal transfer affecting lineage core and shell genes in uncultured planktonic thaumarchaeota and euryarchaeota.</title>
        <authorList>
            <person name="Deschamps P."/>
            <person name="Zivanovic Y."/>
            <person name="Moreira D."/>
            <person name="Rodriguez-Valera F."/>
            <person name="Lopez-Garcia P."/>
        </authorList>
    </citation>
    <scope>NUCLEOTIDE SEQUENCE</scope>
</reference>
<dbReference type="InterPro" id="IPR016181">
    <property type="entry name" value="Acyl_CoA_acyltransferase"/>
</dbReference>
<dbReference type="EMBL" id="KF900807">
    <property type="protein sequence ID" value="AIF07612.1"/>
    <property type="molecule type" value="Genomic_DNA"/>
</dbReference>